<evidence type="ECO:0000256" key="1">
    <source>
        <dbReference type="SAM" id="Phobius"/>
    </source>
</evidence>
<dbReference type="HOGENOM" id="CLU_2686853_0_0_6"/>
<keyword evidence="1" id="KW-0812">Transmembrane</keyword>
<gene>
    <name evidence="2" type="ordered locus">VS_II0064</name>
</gene>
<keyword evidence="1" id="KW-0472">Membrane</keyword>
<dbReference type="EMBL" id="FM954973">
    <property type="protein sequence ID" value="CAV25290.1"/>
    <property type="molecule type" value="Genomic_DNA"/>
</dbReference>
<dbReference type="Proteomes" id="UP000009100">
    <property type="component" value="Chromosome 2"/>
</dbReference>
<feature type="transmembrane region" description="Helical" evidence="1">
    <location>
        <begin position="21"/>
        <end position="40"/>
    </location>
</feature>
<sequence>MLKMRYRWASFCHKNPIIGRIVHVFVMLVAVASIVLPLMSKDATTILVSLCVALVCFVLFVFFALADKMRSGMH</sequence>
<name>B7VQ35_VIBA3</name>
<dbReference type="eggNOG" id="ENOG5031NEE">
    <property type="taxonomic scope" value="Bacteria"/>
</dbReference>
<evidence type="ECO:0000313" key="3">
    <source>
        <dbReference type="Proteomes" id="UP000009100"/>
    </source>
</evidence>
<organism evidence="2 3">
    <name type="scientific">Vibrio atlanticus (strain LGP32)</name>
    <name type="common">Vibrio splendidus (strain Mel32)</name>
    <dbReference type="NCBI Taxonomy" id="575788"/>
    <lineage>
        <taxon>Bacteria</taxon>
        <taxon>Pseudomonadati</taxon>
        <taxon>Pseudomonadota</taxon>
        <taxon>Gammaproteobacteria</taxon>
        <taxon>Vibrionales</taxon>
        <taxon>Vibrionaceae</taxon>
        <taxon>Vibrio</taxon>
    </lineage>
</organism>
<dbReference type="KEGG" id="vsp:VS_II0064"/>
<accession>B7VQ35</accession>
<evidence type="ECO:0000313" key="2">
    <source>
        <dbReference type="EMBL" id="CAV25290.1"/>
    </source>
</evidence>
<keyword evidence="1" id="KW-1133">Transmembrane helix</keyword>
<reference evidence="2 3" key="1">
    <citation type="submission" date="2009-02" db="EMBL/GenBank/DDBJ databases">
        <title>Vibrio splendidus str. LGP32 complete genome.</title>
        <authorList>
            <person name="Mazel D."/>
            <person name="Le Roux F."/>
        </authorList>
    </citation>
    <scope>NUCLEOTIDE SEQUENCE [LARGE SCALE GENOMIC DNA]</scope>
    <source>
        <strain evidence="2 3">LGP32</strain>
    </source>
</reference>
<proteinExistence type="predicted"/>
<dbReference type="AlphaFoldDB" id="B7VQ35"/>
<feature type="transmembrane region" description="Helical" evidence="1">
    <location>
        <begin position="46"/>
        <end position="66"/>
    </location>
</feature>
<protein>
    <submittedName>
        <fullName evidence="2">Uncharacterized protein</fullName>
    </submittedName>
</protein>